<protein>
    <recommendedName>
        <fullName evidence="4">Lipoprotein SmpA/OmlA domain-containing protein</fullName>
    </recommendedName>
</protein>
<dbReference type="RefSeq" id="WP_274336842.1">
    <property type="nucleotide sequence ID" value="NZ_CP118106.1"/>
</dbReference>
<feature type="signal peptide" evidence="1">
    <location>
        <begin position="1"/>
        <end position="19"/>
    </location>
</feature>
<organism evidence="2 3">
    <name type="scientific">Paenibacillus urinalis</name>
    <dbReference type="NCBI Taxonomy" id="521520"/>
    <lineage>
        <taxon>Bacteria</taxon>
        <taxon>Bacillati</taxon>
        <taxon>Bacillota</taxon>
        <taxon>Bacilli</taxon>
        <taxon>Bacillales</taxon>
        <taxon>Paenibacillaceae</taxon>
        <taxon>Paenibacillus</taxon>
    </lineage>
</organism>
<evidence type="ECO:0000256" key="1">
    <source>
        <dbReference type="SAM" id="SignalP"/>
    </source>
</evidence>
<evidence type="ECO:0000313" key="2">
    <source>
        <dbReference type="EMBL" id="WDI03694.1"/>
    </source>
</evidence>
<dbReference type="EMBL" id="CP118108">
    <property type="protein sequence ID" value="WDI03694.1"/>
    <property type="molecule type" value="Genomic_DNA"/>
</dbReference>
<keyword evidence="3" id="KW-1185">Reference proteome</keyword>
<evidence type="ECO:0000313" key="3">
    <source>
        <dbReference type="Proteomes" id="UP001221519"/>
    </source>
</evidence>
<evidence type="ECO:0008006" key="4">
    <source>
        <dbReference type="Google" id="ProtNLM"/>
    </source>
</evidence>
<accession>A0ABY7XD48</accession>
<gene>
    <name evidence="2" type="ORF">PUW25_06995</name>
</gene>
<keyword evidence="1" id="KW-0732">Signal</keyword>
<feature type="chain" id="PRO_5045268855" description="Lipoprotein SmpA/OmlA domain-containing protein" evidence="1">
    <location>
        <begin position="20"/>
        <end position="115"/>
    </location>
</feature>
<dbReference type="Proteomes" id="UP001221519">
    <property type="component" value="Chromosome"/>
</dbReference>
<reference evidence="2 3" key="1">
    <citation type="submission" date="2023-02" db="EMBL/GenBank/DDBJ databases">
        <title>Pathogen: clinical or host-associated sample.</title>
        <authorList>
            <person name="Hergert J."/>
            <person name="Casey R."/>
            <person name="Wagner J."/>
            <person name="Young E.L."/>
            <person name="Oakeson K.F."/>
        </authorList>
    </citation>
    <scope>NUCLEOTIDE SEQUENCE [LARGE SCALE GENOMIC DNA]</scope>
    <source>
        <strain evidence="2 3">2022CK-00829</strain>
    </source>
</reference>
<dbReference type="PROSITE" id="PS51257">
    <property type="entry name" value="PROKAR_LIPOPROTEIN"/>
    <property type="match status" value="1"/>
</dbReference>
<sequence>MIKKHIFISLLLMILPTLAGCSLISTHEQTPIEMVAFSSLTHEEQALIPASLKDSSVEKVRVNEENDSYMYSNVGNDQVYAVTFNHTGTNTSGDLVVYVDLDKETVVGKGFTKNE</sequence>
<proteinExistence type="predicted"/>
<name>A0ABY7XD48_9BACL</name>